<evidence type="ECO:0000313" key="3">
    <source>
        <dbReference type="Proteomes" id="UP001344888"/>
    </source>
</evidence>
<accession>A0AAW9NS51</accession>
<evidence type="ECO:0000313" key="2">
    <source>
        <dbReference type="EMBL" id="MEC1177023.1"/>
    </source>
</evidence>
<protein>
    <submittedName>
        <fullName evidence="2">Uncharacterized protein</fullName>
    </submittedName>
</protein>
<feature type="chain" id="PRO_5044027090" evidence="1">
    <location>
        <begin position="37"/>
        <end position="233"/>
    </location>
</feature>
<evidence type="ECO:0000256" key="1">
    <source>
        <dbReference type="SAM" id="SignalP"/>
    </source>
</evidence>
<dbReference type="EMBL" id="JARSFG010000003">
    <property type="protein sequence ID" value="MEC1177023.1"/>
    <property type="molecule type" value="Genomic_DNA"/>
</dbReference>
<gene>
    <name evidence="2" type="ORF">P9B03_00875</name>
</gene>
<dbReference type="AlphaFoldDB" id="A0AAW9NS51"/>
<proteinExistence type="predicted"/>
<reference evidence="2 3" key="1">
    <citation type="submission" date="2023-03" db="EMBL/GenBank/DDBJ databases">
        <title>Bacillus Genome Sequencing.</title>
        <authorList>
            <person name="Dunlap C."/>
        </authorList>
    </citation>
    <scope>NUCLEOTIDE SEQUENCE [LARGE SCALE GENOMIC DNA]</scope>
    <source>
        <strain evidence="2 3">B-59205</strain>
    </source>
</reference>
<keyword evidence="1" id="KW-0732">Signal</keyword>
<comment type="caution">
    <text evidence="2">The sequence shown here is derived from an EMBL/GenBank/DDBJ whole genome shotgun (WGS) entry which is preliminary data.</text>
</comment>
<organism evidence="2 3">
    <name type="scientific">Metasolibacillus meyeri</name>
    <dbReference type="NCBI Taxonomy" id="1071052"/>
    <lineage>
        <taxon>Bacteria</taxon>
        <taxon>Bacillati</taxon>
        <taxon>Bacillota</taxon>
        <taxon>Bacilli</taxon>
        <taxon>Bacillales</taxon>
        <taxon>Caryophanaceae</taxon>
        <taxon>Metasolibacillus</taxon>
    </lineage>
</organism>
<feature type="signal peptide" evidence="1">
    <location>
        <begin position="1"/>
        <end position="36"/>
    </location>
</feature>
<dbReference type="Proteomes" id="UP001344888">
    <property type="component" value="Unassembled WGS sequence"/>
</dbReference>
<dbReference type="RefSeq" id="WP_326121239.1">
    <property type="nucleotide sequence ID" value="NZ_JARSFG010000003.1"/>
</dbReference>
<sequence>MGNPKKKANKFIIKNSVGALLLASTFTLATTSNVHASTTFNNTSTFNSTSTMNNIENLVVTDSSQSFTLTHNNGKKQDFNFEFSEDKVLLTTVYENEHHRFEYTQGDEYAIMDGRKVYISIDEYMDPALVNNDSFYSLGYNPGSYLPVYMSTPRYSFDTYVHNIGDMATVIGGVIALSGKIYAKLTRNLIINEISTWASIVGLGVWVGAKSFSGAFVFDQYRTRDKVPTGYGS</sequence>
<name>A0AAW9NS51_9BACL</name>
<keyword evidence="3" id="KW-1185">Reference proteome</keyword>